<feature type="domain" description="SDH C-terminal" evidence="1">
    <location>
        <begin position="1"/>
        <end position="22"/>
    </location>
</feature>
<organism evidence="2">
    <name type="scientific">hydrothermal vent metagenome</name>
    <dbReference type="NCBI Taxonomy" id="652676"/>
    <lineage>
        <taxon>unclassified sequences</taxon>
        <taxon>metagenomes</taxon>
        <taxon>ecological metagenomes</taxon>
    </lineage>
</organism>
<dbReference type="Pfam" id="PF18317">
    <property type="entry name" value="SDH_C"/>
    <property type="match status" value="1"/>
</dbReference>
<dbReference type="InterPro" id="IPR041121">
    <property type="entry name" value="SDH_C"/>
</dbReference>
<evidence type="ECO:0000313" key="2">
    <source>
        <dbReference type="EMBL" id="VAX32264.1"/>
    </source>
</evidence>
<sequence>AGQFEMWTGEKAPIQAMREVLMKKIEGN</sequence>
<protein>
    <recommendedName>
        <fullName evidence="1">SDH C-terminal domain-containing protein</fullName>
    </recommendedName>
</protein>
<reference evidence="2" key="1">
    <citation type="submission" date="2018-06" db="EMBL/GenBank/DDBJ databases">
        <authorList>
            <person name="Zhirakovskaya E."/>
        </authorList>
    </citation>
    <scope>NUCLEOTIDE SEQUENCE</scope>
</reference>
<gene>
    <name evidence="2" type="ORF">MNBD_NITROSPINAE05-204</name>
</gene>
<accession>A0A3B1D7Y6</accession>
<name>A0A3B1D7Y6_9ZZZZ</name>
<feature type="non-terminal residue" evidence="2">
    <location>
        <position position="1"/>
    </location>
</feature>
<evidence type="ECO:0000259" key="1">
    <source>
        <dbReference type="Pfam" id="PF18317"/>
    </source>
</evidence>
<dbReference type="AlphaFoldDB" id="A0A3B1D7Y6"/>
<proteinExistence type="predicted"/>
<dbReference type="EMBL" id="UOGG01000191">
    <property type="protein sequence ID" value="VAX32264.1"/>
    <property type="molecule type" value="Genomic_DNA"/>
</dbReference>